<dbReference type="Gene3D" id="1.10.760.10">
    <property type="entry name" value="Cytochrome c-like domain"/>
    <property type="match status" value="1"/>
</dbReference>
<dbReference type="PRINTS" id="PR00606">
    <property type="entry name" value="CYTCHROMECID"/>
</dbReference>
<sequence>MRTAVLLCVAGVLGAAAPAVLAQDDEMYKSKNCFACHRVDRNHLGPAFKAVGAKYADEAGADAKLAQKIREGSGGVWGTTPMPPQAQVTEAEALTLARWILSLK</sequence>
<feature type="binding site" description="covalent" evidence="6">
    <location>
        <position position="33"/>
    </location>
    <ligand>
        <name>heme c</name>
        <dbReference type="ChEBI" id="CHEBI:61717"/>
    </ligand>
</feature>
<keyword evidence="5 6" id="KW-0408">Iron</keyword>
<dbReference type="GO" id="GO:0005506">
    <property type="term" value="F:iron ion binding"/>
    <property type="evidence" value="ECO:0007669"/>
    <property type="project" value="InterPro"/>
</dbReference>
<dbReference type="EMBL" id="QPJK01000004">
    <property type="protein sequence ID" value="RCW71650.1"/>
    <property type="molecule type" value="Genomic_DNA"/>
</dbReference>
<feature type="chain" id="PRO_5017041644" evidence="7">
    <location>
        <begin position="23"/>
        <end position="104"/>
    </location>
</feature>
<evidence type="ECO:0000256" key="3">
    <source>
        <dbReference type="ARBA" id="ARBA00022723"/>
    </source>
</evidence>
<proteinExistence type="predicted"/>
<feature type="signal peptide" evidence="7">
    <location>
        <begin position="1"/>
        <end position="22"/>
    </location>
</feature>
<feature type="domain" description="Cytochrome c" evidence="8">
    <location>
        <begin position="19"/>
        <end position="104"/>
    </location>
</feature>
<keyword evidence="1" id="KW-0813">Transport</keyword>
<dbReference type="OrthoDB" id="9814063at2"/>
<accession>A0A368XUB8</accession>
<comment type="caution">
    <text evidence="9">The sequence shown here is derived from an EMBL/GenBank/DDBJ whole genome shotgun (WGS) entry which is preliminary data.</text>
</comment>
<dbReference type="InterPro" id="IPR002324">
    <property type="entry name" value="Cyt_c_ID"/>
</dbReference>
<keyword evidence="3 6" id="KW-0479">Metal-binding</keyword>
<keyword evidence="7" id="KW-0732">Signal</keyword>
<dbReference type="GO" id="GO:0020037">
    <property type="term" value="F:heme binding"/>
    <property type="evidence" value="ECO:0007669"/>
    <property type="project" value="InterPro"/>
</dbReference>
<protein>
    <submittedName>
        <fullName evidence="9">Cytochrome c</fullName>
    </submittedName>
</protein>
<evidence type="ECO:0000259" key="8">
    <source>
        <dbReference type="PROSITE" id="PS51007"/>
    </source>
</evidence>
<name>A0A368XUB8_9BURK</name>
<dbReference type="Pfam" id="PF00034">
    <property type="entry name" value="Cytochrom_C"/>
    <property type="match status" value="1"/>
</dbReference>
<evidence type="ECO:0000256" key="1">
    <source>
        <dbReference type="ARBA" id="ARBA00022448"/>
    </source>
</evidence>
<evidence type="ECO:0000256" key="7">
    <source>
        <dbReference type="SAM" id="SignalP"/>
    </source>
</evidence>
<dbReference type="AlphaFoldDB" id="A0A368XUB8"/>
<evidence type="ECO:0000256" key="4">
    <source>
        <dbReference type="ARBA" id="ARBA00022982"/>
    </source>
</evidence>
<dbReference type="RefSeq" id="WP_114468849.1">
    <property type="nucleotide sequence ID" value="NZ_QPJK01000004.1"/>
</dbReference>
<evidence type="ECO:0000256" key="6">
    <source>
        <dbReference type="PIRSR" id="PIRSR602324-1"/>
    </source>
</evidence>
<reference evidence="9 10" key="1">
    <citation type="submission" date="2018-07" db="EMBL/GenBank/DDBJ databases">
        <title>Genomic Encyclopedia of Type Strains, Phase IV (KMG-IV): sequencing the most valuable type-strain genomes for metagenomic binning, comparative biology and taxonomic classification.</title>
        <authorList>
            <person name="Goeker M."/>
        </authorList>
    </citation>
    <scope>NUCLEOTIDE SEQUENCE [LARGE SCALE GENOMIC DNA]</scope>
    <source>
        <strain evidence="9 10">DSM 21634</strain>
    </source>
</reference>
<keyword evidence="2 6" id="KW-0349">Heme</keyword>
<comment type="PTM">
    <text evidence="6">Binds 1 heme c group covalently per subunit.</text>
</comment>
<dbReference type="SUPFAM" id="SSF46626">
    <property type="entry name" value="Cytochrome c"/>
    <property type="match status" value="1"/>
</dbReference>
<dbReference type="InterPro" id="IPR036909">
    <property type="entry name" value="Cyt_c-like_dom_sf"/>
</dbReference>
<evidence type="ECO:0000256" key="5">
    <source>
        <dbReference type="ARBA" id="ARBA00023004"/>
    </source>
</evidence>
<dbReference type="Proteomes" id="UP000252884">
    <property type="component" value="Unassembled WGS sequence"/>
</dbReference>
<gene>
    <name evidence="9" type="ORF">DES41_104470</name>
</gene>
<feature type="binding site" description="covalent" evidence="6">
    <location>
        <position position="37"/>
    </location>
    <ligand>
        <name>heme c</name>
        <dbReference type="ChEBI" id="CHEBI:61717"/>
    </ligand>
</feature>
<dbReference type="PROSITE" id="PS51007">
    <property type="entry name" value="CYTC"/>
    <property type="match status" value="1"/>
</dbReference>
<evidence type="ECO:0000256" key="2">
    <source>
        <dbReference type="ARBA" id="ARBA00022617"/>
    </source>
</evidence>
<evidence type="ECO:0000313" key="10">
    <source>
        <dbReference type="Proteomes" id="UP000252884"/>
    </source>
</evidence>
<keyword evidence="4" id="KW-0249">Electron transport</keyword>
<organism evidence="9 10">
    <name type="scientific">Pseudorhodoferax soli</name>
    <dbReference type="NCBI Taxonomy" id="545864"/>
    <lineage>
        <taxon>Bacteria</taxon>
        <taxon>Pseudomonadati</taxon>
        <taxon>Pseudomonadota</taxon>
        <taxon>Betaproteobacteria</taxon>
        <taxon>Burkholderiales</taxon>
        <taxon>Comamonadaceae</taxon>
    </lineage>
</organism>
<evidence type="ECO:0000313" key="9">
    <source>
        <dbReference type="EMBL" id="RCW71650.1"/>
    </source>
</evidence>
<dbReference type="InterPro" id="IPR009056">
    <property type="entry name" value="Cyt_c-like_dom"/>
</dbReference>
<keyword evidence="10" id="KW-1185">Reference proteome</keyword>
<feature type="binding site" description="covalent" evidence="6">
    <location>
        <position position="82"/>
    </location>
    <ligand>
        <name>heme c</name>
        <dbReference type="ChEBI" id="CHEBI:61717"/>
    </ligand>
</feature>
<dbReference type="GO" id="GO:0009055">
    <property type="term" value="F:electron transfer activity"/>
    <property type="evidence" value="ECO:0007669"/>
    <property type="project" value="InterPro"/>
</dbReference>